<feature type="transmembrane region" description="Helical" evidence="7">
    <location>
        <begin position="132"/>
        <end position="156"/>
    </location>
</feature>
<dbReference type="Proteomes" id="UP000239209">
    <property type="component" value="Unassembled WGS sequence"/>
</dbReference>
<comment type="subcellular location">
    <subcellularLocation>
        <location evidence="1 7">Cell membrane</location>
        <topology evidence="1 7">Multi-pass membrane protein</topology>
    </subcellularLocation>
</comment>
<dbReference type="InterPro" id="IPR035906">
    <property type="entry name" value="MetI-like_sf"/>
</dbReference>
<keyword evidence="2 7" id="KW-0813">Transport</keyword>
<keyword evidence="5 7" id="KW-1133">Transmembrane helix</keyword>
<dbReference type="PANTHER" id="PTHR43005">
    <property type="entry name" value="BLR7065 PROTEIN"/>
    <property type="match status" value="1"/>
</dbReference>
<organism evidence="10 11">
    <name type="scientific">Pseudosporangium ferrugineum</name>
    <dbReference type="NCBI Taxonomy" id="439699"/>
    <lineage>
        <taxon>Bacteria</taxon>
        <taxon>Bacillati</taxon>
        <taxon>Actinomycetota</taxon>
        <taxon>Actinomycetes</taxon>
        <taxon>Micromonosporales</taxon>
        <taxon>Micromonosporaceae</taxon>
        <taxon>Pseudosporangium</taxon>
    </lineage>
</organism>
<keyword evidence="11" id="KW-1185">Reference proteome</keyword>
<evidence type="ECO:0000256" key="8">
    <source>
        <dbReference type="SAM" id="MobiDB-lite"/>
    </source>
</evidence>
<dbReference type="AlphaFoldDB" id="A0A2T0SHH8"/>
<dbReference type="PROSITE" id="PS50928">
    <property type="entry name" value="ABC_TM1"/>
    <property type="match status" value="1"/>
</dbReference>
<evidence type="ECO:0000313" key="11">
    <source>
        <dbReference type="Proteomes" id="UP000239209"/>
    </source>
</evidence>
<dbReference type="GO" id="GO:0005886">
    <property type="term" value="C:plasma membrane"/>
    <property type="evidence" value="ECO:0007669"/>
    <property type="project" value="UniProtKB-SubCell"/>
</dbReference>
<evidence type="ECO:0000256" key="1">
    <source>
        <dbReference type="ARBA" id="ARBA00004651"/>
    </source>
</evidence>
<evidence type="ECO:0000256" key="7">
    <source>
        <dbReference type="RuleBase" id="RU363032"/>
    </source>
</evidence>
<feature type="compositionally biased region" description="Low complexity" evidence="8">
    <location>
        <begin position="8"/>
        <end position="18"/>
    </location>
</feature>
<comment type="similarity">
    <text evidence="7">Belongs to the binding-protein-dependent transport system permease family.</text>
</comment>
<evidence type="ECO:0000256" key="2">
    <source>
        <dbReference type="ARBA" id="ARBA00022448"/>
    </source>
</evidence>
<evidence type="ECO:0000256" key="3">
    <source>
        <dbReference type="ARBA" id="ARBA00022475"/>
    </source>
</evidence>
<keyword evidence="4 7" id="KW-0812">Transmembrane</keyword>
<keyword evidence="3" id="KW-1003">Cell membrane</keyword>
<evidence type="ECO:0000256" key="4">
    <source>
        <dbReference type="ARBA" id="ARBA00022692"/>
    </source>
</evidence>
<feature type="transmembrane region" description="Helical" evidence="7">
    <location>
        <begin position="37"/>
        <end position="67"/>
    </location>
</feature>
<protein>
    <submittedName>
        <fullName evidence="10">Carbohydrate ABC transporter membrane protein 1 (CUT1 family)</fullName>
    </submittedName>
</protein>
<feature type="region of interest" description="Disordered" evidence="8">
    <location>
        <begin position="1"/>
        <end position="30"/>
    </location>
</feature>
<evidence type="ECO:0000256" key="5">
    <source>
        <dbReference type="ARBA" id="ARBA00022989"/>
    </source>
</evidence>
<dbReference type="PANTHER" id="PTHR43005:SF1">
    <property type="entry name" value="SPERMIDINE_PUTRESCINE TRANSPORT SYSTEM PERMEASE PROTEIN"/>
    <property type="match status" value="1"/>
</dbReference>
<dbReference type="CDD" id="cd06261">
    <property type="entry name" value="TM_PBP2"/>
    <property type="match status" value="1"/>
</dbReference>
<dbReference type="Pfam" id="PF00528">
    <property type="entry name" value="BPD_transp_1"/>
    <property type="match status" value="1"/>
</dbReference>
<accession>A0A2T0SHH8</accession>
<keyword evidence="6 7" id="KW-0472">Membrane</keyword>
<evidence type="ECO:0000256" key="6">
    <source>
        <dbReference type="ARBA" id="ARBA00023136"/>
    </source>
</evidence>
<dbReference type="InterPro" id="IPR000515">
    <property type="entry name" value="MetI-like"/>
</dbReference>
<name>A0A2T0SHH8_9ACTN</name>
<evidence type="ECO:0000313" key="10">
    <source>
        <dbReference type="EMBL" id="PRY32866.1"/>
    </source>
</evidence>
<reference evidence="10 11" key="1">
    <citation type="submission" date="2018-03" db="EMBL/GenBank/DDBJ databases">
        <title>Genomic Encyclopedia of Archaeal and Bacterial Type Strains, Phase II (KMG-II): from individual species to whole genera.</title>
        <authorList>
            <person name="Goeker M."/>
        </authorList>
    </citation>
    <scope>NUCLEOTIDE SEQUENCE [LARGE SCALE GENOMIC DNA]</scope>
    <source>
        <strain evidence="10 11">DSM 45348</strain>
    </source>
</reference>
<proteinExistence type="inferred from homology"/>
<comment type="caution">
    <text evidence="10">The sequence shown here is derived from an EMBL/GenBank/DDBJ whole genome shotgun (WGS) entry which is preliminary data.</text>
</comment>
<feature type="transmembrane region" description="Helical" evidence="7">
    <location>
        <begin position="292"/>
        <end position="311"/>
    </location>
</feature>
<dbReference type="SUPFAM" id="SSF161098">
    <property type="entry name" value="MetI-like"/>
    <property type="match status" value="1"/>
</dbReference>
<evidence type="ECO:0000259" key="9">
    <source>
        <dbReference type="PROSITE" id="PS50928"/>
    </source>
</evidence>
<sequence length="327" mass="35203">MSVGISKAPPATAVAPSPADRRPRRTRRRRPPRGLKTFEFAMMAPALTLLSVLSWIPFVILVAMSFAKVRTLGGVSLTFTGLDNWTAVLGDPAVWASWWRSLIYFVSIVALEMLLGLGAALVLHRLLRGRSLVLSIVLLPMFLAPVMVGLLGRFMLDSTIGLYAQLLQAAGLDADLLASPATALPVVASIDVWQWTPLVALILLAGLSSVPPSTLEAATVDGAGYFRTLVSITLPQMRPIILVALLVRSMDAIRYFDIVTATTNGGPADATKIIPLKLYEYAFRFNNQLGKAAVLGLTMLAFSIVLARLFLRFFGERTAGPTQGGDA</sequence>
<dbReference type="Gene3D" id="1.10.3720.10">
    <property type="entry name" value="MetI-like"/>
    <property type="match status" value="1"/>
</dbReference>
<dbReference type="RefSeq" id="WP_211303585.1">
    <property type="nucleotide sequence ID" value="NZ_PVZG01000001.1"/>
</dbReference>
<dbReference type="GO" id="GO:0055085">
    <property type="term" value="P:transmembrane transport"/>
    <property type="evidence" value="ECO:0007669"/>
    <property type="project" value="InterPro"/>
</dbReference>
<gene>
    <name evidence="10" type="ORF">CLV70_10125</name>
</gene>
<feature type="domain" description="ABC transmembrane type-1" evidence="9">
    <location>
        <begin position="98"/>
        <end position="310"/>
    </location>
</feature>
<dbReference type="EMBL" id="PVZG01000001">
    <property type="protein sequence ID" value="PRY32866.1"/>
    <property type="molecule type" value="Genomic_DNA"/>
</dbReference>
<feature type="transmembrane region" description="Helical" evidence="7">
    <location>
        <begin position="102"/>
        <end position="123"/>
    </location>
</feature>